<keyword evidence="1" id="KW-0472">Membrane</keyword>
<feature type="transmembrane region" description="Helical" evidence="1">
    <location>
        <begin position="37"/>
        <end position="56"/>
    </location>
</feature>
<name>A0A6J7DRQ5_9ZZZZ</name>
<evidence type="ECO:0000313" key="2">
    <source>
        <dbReference type="EMBL" id="CAB4872238.1"/>
    </source>
</evidence>
<reference evidence="2" key="1">
    <citation type="submission" date="2020-05" db="EMBL/GenBank/DDBJ databases">
        <authorList>
            <person name="Chiriac C."/>
            <person name="Salcher M."/>
            <person name="Ghai R."/>
            <person name="Kavagutti S V."/>
        </authorList>
    </citation>
    <scope>NUCLEOTIDE SEQUENCE</scope>
</reference>
<feature type="transmembrane region" description="Helical" evidence="1">
    <location>
        <begin position="68"/>
        <end position="86"/>
    </location>
</feature>
<evidence type="ECO:0000256" key="1">
    <source>
        <dbReference type="SAM" id="Phobius"/>
    </source>
</evidence>
<proteinExistence type="predicted"/>
<dbReference type="EMBL" id="CAFBLW010000020">
    <property type="protein sequence ID" value="CAB4872238.1"/>
    <property type="molecule type" value="Genomic_DNA"/>
</dbReference>
<gene>
    <name evidence="2" type="ORF">UFOPK3461_00396</name>
</gene>
<protein>
    <submittedName>
        <fullName evidence="2">Unannotated protein</fullName>
    </submittedName>
</protein>
<keyword evidence="1" id="KW-0812">Transmembrane</keyword>
<feature type="transmembrane region" description="Helical" evidence="1">
    <location>
        <begin position="6"/>
        <end position="25"/>
    </location>
</feature>
<organism evidence="2">
    <name type="scientific">freshwater metagenome</name>
    <dbReference type="NCBI Taxonomy" id="449393"/>
    <lineage>
        <taxon>unclassified sequences</taxon>
        <taxon>metagenomes</taxon>
        <taxon>ecological metagenomes</taxon>
    </lineage>
</organism>
<feature type="transmembrane region" description="Helical" evidence="1">
    <location>
        <begin position="98"/>
        <end position="115"/>
    </location>
</feature>
<sequence>MKTIFTVAFILHMLAIIGILVLLLNQSFKSPRKLSGGVLHSALTALIAGVVMVGTWTKVHPDEALNHTKIGVKLLVVLAILVIGYANVKKSELKKNTWLTLIGLTVLNIIIATSWK</sequence>
<dbReference type="AlphaFoldDB" id="A0A6J7DRQ5"/>
<accession>A0A6J7DRQ5</accession>
<keyword evidence="1" id="KW-1133">Transmembrane helix</keyword>